<sequence length="110" mass="12040">MDGKIRVSAPDASHPSGFALRNDVLVKLSMDEEGETTVLYKRKPSSVLIPATPKVTTANLVDTAETLLRIPAINSEETPESFRLSGMRTPAQPPSSTKRPRAQLSWLNPR</sequence>
<dbReference type="EMBL" id="JAWZYT010003886">
    <property type="protein sequence ID" value="KAK4296307.1"/>
    <property type="molecule type" value="Genomic_DNA"/>
</dbReference>
<feature type="region of interest" description="Disordered" evidence="1">
    <location>
        <begin position="73"/>
        <end position="110"/>
    </location>
</feature>
<gene>
    <name evidence="2" type="ORF">Pmani_031181</name>
</gene>
<name>A0AAE1NVV8_9EUCA</name>
<accession>A0AAE1NVV8</accession>
<dbReference type="Proteomes" id="UP001292094">
    <property type="component" value="Unassembled WGS sequence"/>
</dbReference>
<evidence type="ECO:0000313" key="2">
    <source>
        <dbReference type="EMBL" id="KAK4296307.1"/>
    </source>
</evidence>
<comment type="caution">
    <text evidence="2">The sequence shown here is derived from an EMBL/GenBank/DDBJ whole genome shotgun (WGS) entry which is preliminary data.</text>
</comment>
<dbReference type="AlphaFoldDB" id="A0AAE1NVV8"/>
<evidence type="ECO:0000256" key="1">
    <source>
        <dbReference type="SAM" id="MobiDB-lite"/>
    </source>
</evidence>
<organism evidence="2 3">
    <name type="scientific">Petrolisthes manimaculis</name>
    <dbReference type="NCBI Taxonomy" id="1843537"/>
    <lineage>
        <taxon>Eukaryota</taxon>
        <taxon>Metazoa</taxon>
        <taxon>Ecdysozoa</taxon>
        <taxon>Arthropoda</taxon>
        <taxon>Crustacea</taxon>
        <taxon>Multicrustacea</taxon>
        <taxon>Malacostraca</taxon>
        <taxon>Eumalacostraca</taxon>
        <taxon>Eucarida</taxon>
        <taxon>Decapoda</taxon>
        <taxon>Pleocyemata</taxon>
        <taxon>Anomura</taxon>
        <taxon>Galatheoidea</taxon>
        <taxon>Porcellanidae</taxon>
        <taxon>Petrolisthes</taxon>
    </lineage>
</organism>
<protein>
    <submittedName>
        <fullName evidence="2">Uncharacterized protein</fullName>
    </submittedName>
</protein>
<keyword evidence="3" id="KW-1185">Reference proteome</keyword>
<reference evidence="2" key="1">
    <citation type="submission" date="2023-11" db="EMBL/GenBank/DDBJ databases">
        <title>Genome assemblies of two species of porcelain crab, Petrolisthes cinctipes and Petrolisthes manimaculis (Anomura: Porcellanidae).</title>
        <authorList>
            <person name="Angst P."/>
        </authorList>
    </citation>
    <scope>NUCLEOTIDE SEQUENCE</scope>
    <source>
        <strain evidence="2">PB745_02</strain>
        <tissue evidence="2">Gill</tissue>
    </source>
</reference>
<evidence type="ECO:0000313" key="3">
    <source>
        <dbReference type="Proteomes" id="UP001292094"/>
    </source>
</evidence>
<proteinExistence type="predicted"/>